<keyword evidence="1" id="KW-1133">Transmembrane helix</keyword>
<accession>B8MRD4</accession>
<evidence type="ECO:0000256" key="1">
    <source>
        <dbReference type="SAM" id="Phobius"/>
    </source>
</evidence>
<proteinExistence type="predicted"/>
<dbReference type="GeneID" id="8102227"/>
<gene>
    <name evidence="2" type="ORF">TSTA_055340</name>
</gene>
<dbReference type="VEuPathDB" id="FungiDB:TSTA_055340"/>
<keyword evidence="1" id="KW-0812">Transmembrane</keyword>
<keyword evidence="1" id="KW-0472">Membrane</keyword>
<dbReference type="Proteomes" id="UP000001745">
    <property type="component" value="Unassembled WGS sequence"/>
</dbReference>
<dbReference type="EMBL" id="EQ962659">
    <property type="protein sequence ID" value="EED13029.1"/>
    <property type="molecule type" value="Genomic_DNA"/>
</dbReference>
<reference evidence="3" key="1">
    <citation type="journal article" date="2015" name="Genome Announc.">
        <title>Genome sequence of the AIDS-associated pathogen Penicillium marneffei (ATCC18224) and its near taxonomic relative Talaromyces stipitatus (ATCC10500).</title>
        <authorList>
            <person name="Nierman W.C."/>
            <person name="Fedorova-Abrams N.D."/>
            <person name="Andrianopoulos A."/>
        </authorList>
    </citation>
    <scope>NUCLEOTIDE SEQUENCE [LARGE SCALE GENOMIC DNA]</scope>
    <source>
        <strain evidence="3">ATCC 10500 / CBS 375.48 / QM 6759 / NRRL 1006</strain>
    </source>
</reference>
<evidence type="ECO:0000313" key="2">
    <source>
        <dbReference type="EMBL" id="EED13029.1"/>
    </source>
</evidence>
<evidence type="ECO:0000313" key="3">
    <source>
        <dbReference type="Proteomes" id="UP000001745"/>
    </source>
</evidence>
<protein>
    <submittedName>
        <fullName evidence="2">Uncharacterized protein</fullName>
    </submittedName>
</protein>
<dbReference type="PANTHER" id="PTHR35043">
    <property type="entry name" value="TRANSCRIPTION FACTOR DOMAIN-CONTAINING PROTEIN"/>
    <property type="match status" value="1"/>
</dbReference>
<dbReference type="HOGENOM" id="CLU_2016752_0_0_1"/>
<dbReference type="AlphaFoldDB" id="B8MRD4"/>
<name>B8MRD4_TALSN</name>
<dbReference type="OrthoDB" id="9451547at2759"/>
<dbReference type="InParanoid" id="B8MRD4"/>
<keyword evidence="3" id="KW-1185">Reference proteome</keyword>
<feature type="transmembrane region" description="Helical" evidence="1">
    <location>
        <begin position="15"/>
        <end position="39"/>
    </location>
</feature>
<dbReference type="PANTHER" id="PTHR35043:SF8">
    <property type="entry name" value="DUF4220 DOMAIN-CONTAINING PROTEIN"/>
    <property type="match status" value="1"/>
</dbReference>
<dbReference type="PhylomeDB" id="B8MRD4"/>
<dbReference type="STRING" id="441959.B8MRD4"/>
<sequence>MWFLINCIGRRAENLFITTLELTTLSFIIVFLITPFCWYHKPKDVTRAIVLTTNTPITAIHARYHPFPGSKWYQTPLDFLSRNEWFRSRFLAGITCMFMFAWNFQFPTSPERLLWRIAAAYLV</sequence>
<dbReference type="RefSeq" id="XP_002487140.1">
    <property type="nucleotide sequence ID" value="XM_002487095.1"/>
</dbReference>
<organism evidence="2 3">
    <name type="scientific">Talaromyces stipitatus (strain ATCC 10500 / CBS 375.48 / QM 6759 / NRRL 1006)</name>
    <name type="common">Penicillium stipitatum</name>
    <dbReference type="NCBI Taxonomy" id="441959"/>
    <lineage>
        <taxon>Eukaryota</taxon>
        <taxon>Fungi</taxon>
        <taxon>Dikarya</taxon>
        <taxon>Ascomycota</taxon>
        <taxon>Pezizomycotina</taxon>
        <taxon>Eurotiomycetes</taxon>
        <taxon>Eurotiomycetidae</taxon>
        <taxon>Eurotiales</taxon>
        <taxon>Trichocomaceae</taxon>
        <taxon>Talaromyces</taxon>
        <taxon>Talaromyces sect. Talaromyces</taxon>
    </lineage>
</organism>